<protein>
    <submittedName>
        <fullName evidence="4">M28 family peptidase</fullName>
    </submittedName>
</protein>
<proteinExistence type="predicted"/>
<dbReference type="PROSITE" id="PS51257">
    <property type="entry name" value="PROKAR_LIPOPROTEIN"/>
    <property type="match status" value="1"/>
</dbReference>
<name>A0A9X2RHQ9_9BACT</name>
<keyword evidence="2" id="KW-0012">Acyltransferase</keyword>
<dbReference type="RefSeq" id="WP_255135466.1">
    <property type="nucleotide sequence ID" value="NZ_JANDBC010000003.1"/>
</dbReference>
<keyword evidence="1" id="KW-0808">Transferase</keyword>
<dbReference type="PANTHER" id="PTHR12283">
    <property type="entry name" value="GLUTAMINYL-PEPTIDE CYCLOTRANSFERASE"/>
    <property type="match status" value="1"/>
</dbReference>
<evidence type="ECO:0000313" key="4">
    <source>
        <dbReference type="EMBL" id="MCP9292573.1"/>
    </source>
</evidence>
<evidence type="ECO:0000256" key="2">
    <source>
        <dbReference type="ARBA" id="ARBA00023315"/>
    </source>
</evidence>
<dbReference type="InterPro" id="IPR007484">
    <property type="entry name" value="Peptidase_M28"/>
</dbReference>
<dbReference type="GO" id="GO:0008270">
    <property type="term" value="F:zinc ion binding"/>
    <property type="evidence" value="ECO:0007669"/>
    <property type="project" value="TreeGrafter"/>
</dbReference>
<reference evidence="4" key="1">
    <citation type="submission" date="2022-06" db="EMBL/GenBank/DDBJ databases">
        <title>Gracilimonas sp. CAU 1638 isolated from sea sediment.</title>
        <authorList>
            <person name="Kim W."/>
        </authorList>
    </citation>
    <scope>NUCLEOTIDE SEQUENCE</scope>
    <source>
        <strain evidence="4">CAU 1638</strain>
    </source>
</reference>
<dbReference type="InterPro" id="IPR040234">
    <property type="entry name" value="QC/QCL"/>
</dbReference>
<dbReference type="Pfam" id="PF04389">
    <property type="entry name" value="Peptidase_M28"/>
    <property type="match status" value="1"/>
</dbReference>
<keyword evidence="5" id="KW-1185">Reference proteome</keyword>
<organism evidence="4 5">
    <name type="scientific">Gracilimonas sediminicola</name>
    <dbReference type="NCBI Taxonomy" id="2952158"/>
    <lineage>
        <taxon>Bacteria</taxon>
        <taxon>Pseudomonadati</taxon>
        <taxon>Balneolota</taxon>
        <taxon>Balneolia</taxon>
        <taxon>Balneolales</taxon>
        <taxon>Balneolaceae</taxon>
        <taxon>Gracilimonas</taxon>
    </lineage>
</organism>
<gene>
    <name evidence="4" type="ORF">NM125_13375</name>
</gene>
<dbReference type="Gene3D" id="3.40.630.10">
    <property type="entry name" value="Zn peptidases"/>
    <property type="match status" value="1"/>
</dbReference>
<dbReference type="Proteomes" id="UP001139125">
    <property type="component" value="Unassembled WGS sequence"/>
</dbReference>
<dbReference type="GO" id="GO:0016603">
    <property type="term" value="F:glutaminyl-peptide cyclotransferase activity"/>
    <property type="evidence" value="ECO:0007669"/>
    <property type="project" value="TreeGrafter"/>
</dbReference>
<comment type="caution">
    <text evidence="4">The sequence shown here is derived from an EMBL/GenBank/DDBJ whole genome shotgun (WGS) entry which is preliminary data.</text>
</comment>
<dbReference type="SUPFAM" id="SSF53187">
    <property type="entry name" value="Zn-dependent exopeptidases"/>
    <property type="match status" value="1"/>
</dbReference>
<feature type="domain" description="Peptidase M28" evidence="3">
    <location>
        <begin position="99"/>
        <end position="315"/>
    </location>
</feature>
<dbReference type="EMBL" id="JANDBC010000003">
    <property type="protein sequence ID" value="MCP9292573.1"/>
    <property type="molecule type" value="Genomic_DNA"/>
</dbReference>
<dbReference type="PANTHER" id="PTHR12283:SF6">
    <property type="entry name" value="GLUTAMINYL-PEPTIDE CYCLOTRANSFERASE-RELATED"/>
    <property type="match status" value="1"/>
</dbReference>
<evidence type="ECO:0000313" key="5">
    <source>
        <dbReference type="Proteomes" id="UP001139125"/>
    </source>
</evidence>
<dbReference type="AlphaFoldDB" id="A0A9X2RHQ9"/>
<sequence>MYKWLFLALALLLTGCSDSDKSGLQFSEKGREVPEFNADTVYKFVQQQVDFGPRVPNTEAHRQAEAYFVEKLKEYAGPNAVFVQEFTAEGYDEQLELGNVIAAFNLSAQDRIMISAHWDSRPRADMDSTRQDEGIVGADDGGSGVAVLLELARMFSENPPPIGVDIVLFDGEDYGESGSLEKYFLGSRYWSNNPPVPGYSPRFGILLDMVGAEGAQFPKERYSLNYAPNLVEEVWNIAAEKGYEDYFLNEEGAAVSDDHVIVNEQARIPIINIINHSRTPRGNAQFAPHWHTHNDNMDIISRETLQAVGDVMAELIYNRL</sequence>
<evidence type="ECO:0000256" key="1">
    <source>
        <dbReference type="ARBA" id="ARBA00022679"/>
    </source>
</evidence>
<accession>A0A9X2RHQ9</accession>
<evidence type="ECO:0000259" key="3">
    <source>
        <dbReference type="Pfam" id="PF04389"/>
    </source>
</evidence>